<feature type="domain" description="Disease resistance protein winged helix" evidence="6">
    <location>
        <begin position="440"/>
        <end position="511"/>
    </location>
</feature>
<dbReference type="InterPro" id="IPR044974">
    <property type="entry name" value="Disease_R_plants"/>
</dbReference>
<protein>
    <submittedName>
        <fullName evidence="8">Uncharacterized protein</fullName>
    </submittedName>
</protein>
<name>A0A7N2R8F8_QUELO</name>
<dbReference type="RefSeq" id="XP_030929230.1">
    <property type="nucleotide sequence ID" value="XM_031073370.1"/>
</dbReference>
<dbReference type="Pfam" id="PF18052">
    <property type="entry name" value="Rx_N"/>
    <property type="match status" value="1"/>
</dbReference>
<dbReference type="Pfam" id="PF00931">
    <property type="entry name" value="NB-ARC"/>
    <property type="match status" value="1"/>
</dbReference>
<dbReference type="InterPro" id="IPR038005">
    <property type="entry name" value="RX-like_CC"/>
</dbReference>
<evidence type="ECO:0000256" key="3">
    <source>
        <dbReference type="ARBA" id="ARBA00022821"/>
    </source>
</evidence>
<evidence type="ECO:0000259" key="4">
    <source>
        <dbReference type="Pfam" id="PF00931"/>
    </source>
</evidence>
<dbReference type="Pfam" id="PF23598">
    <property type="entry name" value="LRR_14"/>
    <property type="match status" value="1"/>
</dbReference>
<evidence type="ECO:0000256" key="1">
    <source>
        <dbReference type="ARBA" id="ARBA00022737"/>
    </source>
</evidence>
<dbReference type="InterPro" id="IPR042197">
    <property type="entry name" value="Apaf_helical"/>
</dbReference>
<evidence type="ECO:0000256" key="2">
    <source>
        <dbReference type="ARBA" id="ARBA00022741"/>
    </source>
</evidence>
<dbReference type="GO" id="GO:0043531">
    <property type="term" value="F:ADP binding"/>
    <property type="evidence" value="ECO:0007669"/>
    <property type="project" value="InterPro"/>
</dbReference>
<dbReference type="InterPro" id="IPR032675">
    <property type="entry name" value="LRR_dom_sf"/>
</dbReference>
<organism evidence="8 9">
    <name type="scientific">Quercus lobata</name>
    <name type="common">Valley oak</name>
    <dbReference type="NCBI Taxonomy" id="97700"/>
    <lineage>
        <taxon>Eukaryota</taxon>
        <taxon>Viridiplantae</taxon>
        <taxon>Streptophyta</taxon>
        <taxon>Embryophyta</taxon>
        <taxon>Tracheophyta</taxon>
        <taxon>Spermatophyta</taxon>
        <taxon>Magnoliopsida</taxon>
        <taxon>eudicotyledons</taxon>
        <taxon>Gunneridae</taxon>
        <taxon>Pentapetalae</taxon>
        <taxon>rosids</taxon>
        <taxon>fabids</taxon>
        <taxon>Fagales</taxon>
        <taxon>Fagaceae</taxon>
        <taxon>Quercus</taxon>
    </lineage>
</organism>
<keyword evidence="9" id="KW-1185">Reference proteome</keyword>
<dbReference type="InterPro" id="IPR041118">
    <property type="entry name" value="Rx_N"/>
</dbReference>
<dbReference type="AlphaFoldDB" id="A0A7N2R8F8"/>
<keyword evidence="2" id="KW-0547">Nucleotide-binding</keyword>
<reference evidence="8 9" key="1">
    <citation type="journal article" date="2016" name="G3 (Bethesda)">
        <title>First Draft Assembly and Annotation of the Genome of a California Endemic Oak Quercus lobata Nee (Fagaceae).</title>
        <authorList>
            <person name="Sork V.L."/>
            <person name="Fitz-Gibbon S.T."/>
            <person name="Puiu D."/>
            <person name="Crepeau M."/>
            <person name="Gugger P.F."/>
            <person name="Sherman R."/>
            <person name="Stevens K."/>
            <person name="Langley C.H."/>
            <person name="Pellegrini M."/>
            <person name="Salzberg S.L."/>
        </authorList>
    </citation>
    <scope>NUCLEOTIDE SEQUENCE [LARGE SCALE GENOMIC DNA]</scope>
    <source>
        <strain evidence="8 9">cv. SW786</strain>
    </source>
</reference>
<evidence type="ECO:0000259" key="7">
    <source>
        <dbReference type="Pfam" id="PF23598"/>
    </source>
</evidence>
<dbReference type="KEGG" id="qlo:115955287"/>
<accession>A0A7N2R8F8</accession>
<dbReference type="EnsemblPlants" id="QL08p002754:mrna">
    <property type="protein sequence ID" value="QL08p002754:mrna:CDS:4"/>
    <property type="gene ID" value="QL08p002754"/>
</dbReference>
<proteinExistence type="predicted"/>
<dbReference type="Gene3D" id="3.80.10.10">
    <property type="entry name" value="Ribonuclease Inhibitor"/>
    <property type="match status" value="1"/>
</dbReference>
<sequence length="938" mass="107862">MAESAVSLVIENLVPLLVQEARLLEGIHDKVESIKGELEFIQSFLRDADARAEKVDMSNVEKTWVKQIREEAYHIEDVIDEYILHCTKGPYGQRQRFHFLLKIFQFTIKLKAGYVIASRIQDINRNLQEKREIAIRYHFNTIEQGGPSSDARSVAWPDPRVASLFIEEAEVVGIESHRDKLINWLVKGPSNRTVILVIGTGGVGKTTLVKKVYDNEKVVAQFDCCAWITVSKSYKMEELFRDMIKQFYEARNEFAPKEIDTMEEIKLIKELRHYLDEQRYVVVFDDVWDTDVLERIKLALPNNKKGSGIVITTQNENVAFPHIESSSYYVHKQEPLPSEKAWELFCKKVFQLEGGNCPLELVEPSRNIVERCEGLPLAIVAIGGLLSTKDKVVSEWNKWPCSLSFELETNSCLISISKILSLSYHDLPYNLKACFLYFGMFPEAYSINCARLIRLWIAEGFVKEKQGKILEDVAQDYLKQLIHRSLVQVEWVDFDGSIRTCRVHDMIREVIVSRSEELSCCHVSIRDCSSSDGIGRRLSIHNSLDTPLKITTSSKTRSIIVSRADEVPNSFLTTCFETFKLMKVMDFECAPITYIPKEVGNLFHLRYLSLRDTKVQMLPKSINKLHNLETLDLKRSLVSKLPTEISGLCKLRYLAAYVENDDMEYHINFRKAIKVPSGIGHLESLQKLYNVEACSNAFIAELGKLRLLRKLEITKLKRENGKTLCIALKKMSDLRSLRIGATSEEEILELQSMSSPPPFLQCLILVGRLEKLPEWISNLKNIVTIALYWSRLTNDPLKFLQVLPNLMNLRFLDGYEGEQLHFEGGGFQKLKYLMLEKLGGLNRLKIDDGGLPLLEKLRIGHSPHLKEVPSGVHHLKGLKNIEYYDMPREFVLSMQPDEGPNFWKVKHVHSISFWYRIQGEKYKTYKLGDPELLDFLRS</sequence>
<dbReference type="Gene3D" id="3.40.50.300">
    <property type="entry name" value="P-loop containing nucleotide triphosphate hydrolases"/>
    <property type="match status" value="1"/>
</dbReference>
<dbReference type="InterPro" id="IPR002182">
    <property type="entry name" value="NB-ARC"/>
</dbReference>
<dbReference type="GO" id="GO:0098542">
    <property type="term" value="P:defense response to other organism"/>
    <property type="evidence" value="ECO:0007669"/>
    <property type="project" value="TreeGrafter"/>
</dbReference>
<dbReference type="InParanoid" id="A0A7N2R8F8"/>
<dbReference type="Gene3D" id="1.20.5.4130">
    <property type="match status" value="1"/>
</dbReference>
<evidence type="ECO:0000259" key="5">
    <source>
        <dbReference type="Pfam" id="PF18052"/>
    </source>
</evidence>
<keyword evidence="1" id="KW-0677">Repeat</keyword>
<evidence type="ECO:0000259" key="6">
    <source>
        <dbReference type="Pfam" id="PF23559"/>
    </source>
</evidence>
<dbReference type="Pfam" id="PF23559">
    <property type="entry name" value="WHD_DRP"/>
    <property type="match status" value="1"/>
</dbReference>
<dbReference type="PRINTS" id="PR00364">
    <property type="entry name" value="DISEASERSIST"/>
</dbReference>
<dbReference type="EMBL" id="LRBV02000008">
    <property type="status" value="NOT_ANNOTATED_CDS"/>
    <property type="molecule type" value="Genomic_DNA"/>
</dbReference>
<dbReference type="PANTHER" id="PTHR23155:SF1052">
    <property type="entry name" value="DISEASE RESISTANCE PROTEIN RPM1"/>
    <property type="match status" value="1"/>
</dbReference>
<dbReference type="InterPro" id="IPR055414">
    <property type="entry name" value="LRR_R13L4/SHOC2-like"/>
</dbReference>
<dbReference type="InterPro" id="IPR058922">
    <property type="entry name" value="WHD_DRP"/>
</dbReference>
<dbReference type="CDD" id="cd14798">
    <property type="entry name" value="RX-CC_like"/>
    <property type="match status" value="1"/>
</dbReference>
<dbReference type="Gramene" id="QL08p002754:mrna">
    <property type="protein sequence ID" value="QL08p002754:mrna:CDS:4"/>
    <property type="gene ID" value="QL08p002754"/>
</dbReference>
<dbReference type="PANTHER" id="PTHR23155">
    <property type="entry name" value="DISEASE RESISTANCE PROTEIN RP"/>
    <property type="match status" value="1"/>
</dbReference>
<dbReference type="InterPro" id="IPR027417">
    <property type="entry name" value="P-loop_NTPase"/>
</dbReference>
<dbReference type="SUPFAM" id="SSF52058">
    <property type="entry name" value="L domain-like"/>
    <property type="match status" value="1"/>
</dbReference>
<dbReference type="Gene3D" id="1.10.10.10">
    <property type="entry name" value="Winged helix-like DNA-binding domain superfamily/Winged helix DNA-binding domain"/>
    <property type="match status" value="1"/>
</dbReference>
<dbReference type="GeneID" id="115955287"/>
<evidence type="ECO:0000313" key="8">
    <source>
        <dbReference type="EnsemblPlants" id="QL08p002754:mrna:CDS:4"/>
    </source>
</evidence>
<feature type="domain" description="NB-ARC" evidence="4">
    <location>
        <begin position="175"/>
        <end position="351"/>
    </location>
</feature>
<gene>
    <name evidence="8" type="primary">LOC115955287</name>
</gene>
<dbReference type="InterPro" id="IPR036388">
    <property type="entry name" value="WH-like_DNA-bd_sf"/>
</dbReference>
<dbReference type="FunFam" id="1.10.10.10:FF:000322">
    <property type="entry name" value="Probable disease resistance protein At1g63360"/>
    <property type="match status" value="1"/>
</dbReference>
<feature type="domain" description="Disease resistance N-terminal" evidence="5">
    <location>
        <begin position="5"/>
        <end position="90"/>
    </location>
</feature>
<feature type="domain" description="Disease resistance R13L4/SHOC-2-like LRR" evidence="7">
    <location>
        <begin position="557"/>
        <end position="883"/>
    </location>
</feature>
<dbReference type="OMA" id="KQCPEEL"/>
<dbReference type="SUPFAM" id="SSF52540">
    <property type="entry name" value="P-loop containing nucleoside triphosphate hydrolases"/>
    <property type="match status" value="1"/>
</dbReference>
<evidence type="ECO:0000313" key="9">
    <source>
        <dbReference type="Proteomes" id="UP000594261"/>
    </source>
</evidence>
<dbReference type="OrthoDB" id="995467at2759"/>
<dbReference type="FunFam" id="3.40.50.300:FF:001091">
    <property type="entry name" value="Probable disease resistance protein At1g61300"/>
    <property type="match status" value="1"/>
</dbReference>
<dbReference type="Proteomes" id="UP000594261">
    <property type="component" value="Chromosome 8"/>
</dbReference>
<dbReference type="Gene3D" id="1.10.8.430">
    <property type="entry name" value="Helical domain of apoptotic protease-activating factors"/>
    <property type="match status" value="1"/>
</dbReference>
<keyword evidence="3" id="KW-0611">Plant defense</keyword>
<reference evidence="8" key="2">
    <citation type="submission" date="2021-01" db="UniProtKB">
        <authorList>
            <consortium name="EnsemblPlants"/>
        </authorList>
    </citation>
    <scope>IDENTIFICATION</scope>
</reference>